<keyword evidence="3 9" id="KW-0547">Nucleotide-binding</keyword>
<dbReference type="InterPro" id="IPR042101">
    <property type="entry name" value="SRP54_N_sf"/>
</dbReference>
<comment type="subunit">
    <text evidence="9">Part of the signal recognition particle protein translocation system, which is composed of SRP and FtsY.</text>
</comment>
<dbReference type="InterPro" id="IPR036225">
    <property type="entry name" value="SRP/SRP_N"/>
</dbReference>
<dbReference type="STRING" id="383372.Rcas_3476"/>
<feature type="region of interest" description="Disordered" evidence="10">
    <location>
        <begin position="1"/>
        <end position="28"/>
    </location>
</feature>
<dbReference type="HOGENOM" id="CLU_009301_3_0_0"/>
<reference evidence="12 13" key="1">
    <citation type="submission" date="2007-08" db="EMBL/GenBank/DDBJ databases">
        <title>Complete sequence of Roseiflexus castenholzii DSM 13941.</title>
        <authorList>
            <consortium name="US DOE Joint Genome Institute"/>
            <person name="Copeland A."/>
            <person name="Lucas S."/>
            <person name="Lapidus A."/>
            <person name="Barry K."/>
            <person name="Glavina del Rio T."/>
            <person name="Dalin E."/>
            <person name="Tice H."/>
            <person name="Pitluck S."/>
            <person name="Thompson L.S."/>
            <person name="Brettin T."/>
            <person name="Bruce D."/>
            <person name="Detter J.C."/>
            <person name="Han C."/>
            <person name="Tapia R."/>
            <person name="Schmutz J."/>
            <person name="Larimer F."/>
            <person name="Land M."/>
            <person name="Hauser L."/>
            <person name="Kyrpides N."/>
            <person name="Mikhailova N."/>
            <person name="Bryant D.A."/>
            <person name="Hanada S."/>
            <person name="Tsukatani Y."/>
            <person name="Richardson P."/>
        </authorList>
    </citation>
    <scope>NUCLEOTIDE SEQUENCE [LARGE SCALE GENOMIC DNA]</scope>
    <source>
        <strain evidence="13">DSM 13941 / HLO8</strain>
    </source>
</reference>
<dbReference type="CDD" id="cd17874">
    <property type="entry name" value="FtsY"/>
    <property type="match status" value="1"/>
</dbReference>
<keyword evidence="4 9" id="KW-0378">Hydrolase</keyword>
<dbReference type="RefSeq" id="WP_012121949.1">
    <property type="nucleotide sequence ID" value="NC_009767.1"/>
</dbReference>
<dbReference type="InterPro" id="IPR000897">
    <property type="entry name" value="SRP54_GTPase_dom"/>
</dbReference>
<dbReference type="InterPro" id="IPR027417">
    <property type="entry name" value="P-loop_NTPase"/>
</dbReference>
<keyword evidence="7 9" id="KW-0675">Receptor</keyword>
<dbReference type="eggNOG" id="COG0552">
    <property type="taxonomic scope" value="Bacteria"/>
</dbReference>
<comment type="subcellular location">
    <subcellularLocation>
        <location evidence="9">Cell membrane</location>
        <topology evidence="9">Peripheral membrane protein</topology>
        <orientation evidence="9">Cytoplasmic side</orientation>
    </subcellularLocation>
    <subcellularLocation>
        <location evidence="9">Cytoplasm</location>
    </subcellularLocation>
</comment>
<dbReference type="KEGG" id="rca:Rcas_3476"/>
<dbReference type="PANTHER" id="PTHR43134">
    <property type="entry name" value="SIGNAL RECOGNITION PARTICLE RECEPTOR SUBUNIT ALPHA"/>
    <property type="match status" value="1"/>
</dbReference>
<dbReference type="SUPFAM" id="SSF52540">
    <property type="entry name" value="P-loop containing nucleoside triphosphate hydrolases"/>
    <property type="match status" value="1"/>
</dbReference>
<evidence type="ECO:0000259" key="11">
    <source>
        <dbReference type="PROSITE" id="PS00300"/>
    </source>
</evidence>
<dbReference type="AlphaFoldDB" id="A7NPN0"/>
<dbReference type="GO" id="GO:0006614">
    <property type="term" value="P:SRP-dependent cotranslational protein targeting to membrane"/>
    <property type="evidence" value="ECO:0007669"/>
    <property type="project" value="InterPro"/>
</dbReference>
<dbReference type="PROSITE" id="PS00300">
    <property type="entry name" value="SRP54"/>
    <property type="match status" value="1"/>
</dbReference>
<organism evidence="12 13">
    <name type="scientific">Roseiflexus castenholzii (strain DSM 13941 / HLO8)</name>
    <dbReference type="NCBI Taxonomy" id="383372"/>
    <lineage>
        <taxon>Bacteria</taxon>
        <taxon>Bacillati</taxon>
        <taxon>Chloroflexota</taxon>
        <taxon>Chloroflexia</taxon>
        <taxon>Chloroflexales</taxon>
        <taxon>Roseiflexineae</taxon>
        <taxon>Roseiflexaceae</taxon>
        <taxon>Roseiflexus</taxon>
    </lineage>
</organism>
<dbReference type="Gene3D" id="1.20.120.140">
    <property type="entry name" value="Signal recognition particle SRP54, nucleotide-binding domain"/>
    <property type="match status" value="1"/>
</dbReference>
<evidence type="ECO:0000256" key="5">
    <source>
        <dbReference type="ARBA" id="ARBA00023134"/>
    </source>
</evidence>
<dbReference type="GO" id="GO:0005525">
    <property type="term" value="F:GTP binding"/>
    <property type="evidence" value="ECO:0007669"/>
    <property type="project" value="UniProtKB-UniRule"/>
</dbReference>
<dbReference type="SMART" id="SM00963">
    <property type="entry name" value="SRP54_N"/>
    <property type="match status" value="1"/>
</dbReference>
<feature type="binding site" evidence="9">
    <location>
        <begin position="276"/>
        <end position="279"/>
    </location>
    <ligand>
        <name>GTP</name>
        <dbReference type="ChEBI" id="CHEBI:37565"/>
    </ligand>
</feature>
<name>A7NPN0_ROSCS</name>
<feature type="compositionally biased region" description="Basic and acidic residues" evidence="10">
    <location>
        <begin position="13"/>
        <end position="28"/>
    </location>
</feature>
<keyword evidence="6 9" id="KW-0472">Membrane</keyword>
<dbReference type="GO" id="GO:0005886">
    <property type="term" value="C:plasma membrane"/>
    <property type="evidence" value="ECO:0007669"/>
    <property type="project" value="UniProtKB-SubCell"/>
</dbReference>
<feature type="binding site" evidence="9">
    <location>
        <begin position="129"/>
        <end position="136"/>
    </location>
    <ligand>
        <name>GTP</name>
        <dbReference type="ChEBI" id="CHEBI:37565"/>
    </ligand>
</feature>
<keyword evidence="5 9" id="KW-0342">GTP-binding</keyword>
<evidence type="ECO:0000256" key="10">
    <source>
        <dbReference type="SAM" id="MobiDB-lite"/>
    </source>
</evidence>
<gene>
    <name evidence="9" type="primary">ftsY</name>
    <name evidence="12" type="ordered locus">Rcas_3476</name>
</gene>
<protein>
    <recommendedName>
        <fullName evidence="9">Signal recognition particle receptor FtsY</fullName>
        <shortName evidence="9">SRP receptor</shortName>
        <ecNumber evidence="9">3.6.5.4</ecNumber>
    </recommendedName>
</protein>
<dbReference type="GO" id="GO:0005737">
    <property type="term" value="C:cytoplasm"/>
    <property type="evidence" value="ECO:0007669"/>
    <property type="project" value="UniProtKB-SubCell"/>
</dbReference>
<dbReference type="Proteomes" id="UP000000263">
    <property type="component" value="Chromosome"/>
</dbReference>
<keyword evidence="2 9" id="KW-0963">Cytoplasm</keyword>
<keyword evidence="13" id="KW-1185">Reference proteome</keyword>
<evidence type="ECO:0000256" key="2">
    <source>
        <dbReference type="ARBA" id="ARBA00022490"/>
    </source>
</evidence>
<keyword evidence="1 9" id="KW-1003">Cell membrane</keyword>
<feature type="binding site" evidence="9">
    <location>
        <begin position="212"/>
        <end position="216"/>
    </location>
    <ligand>
        <name>GTP</name>
        <dbReference type="ChEBI" id="CHEBI:37565"/>
    </ligand>
</feature>
<dbReference type="SUPFAM" id="SSF47364">
    <property type="entry name" value="Domain of the SRP/SRP receptor G-proteins"/>
    <property type="match status" value="1"/>
</dbReference>
<evidence type="ECO:0000313" key="13">
    <source>
        <dbReference type="Proteomes" id="UP000000263"/>
    </source>
</evidence>
<proteinExistence type="inferred from homology"/>
<evidence type="ECO:0000256" key="8">
    <source>
        <dbReference type="ARBA" id="ARBA00048027"/>
    </source>
</evidence>
<dbReference type="SMART" id="SM00382">
    <property type="entry name" value="AAA"/>
    <property type="match status" value="1"/>
</dbReference>
<comment type="similarity">
    <text evidence="9">Belongs to the GTP-binding SRP family. FtsY subfamily.</text>
</comment>
<dbReference type="SMART" id="SM00962">
    <property type="entry name" value="SRP54"/>
    <property type="match status" value="1"/>
</dbReference>
<evidence type="ECO:0000256" key="4">
    <source>
        <dbReference type="ARBA" id="ARBA00022801"/>
    </source>
</evidence>
<dbReference type="GO" id="GO:0003924">
    <property type="term" value="F:GTPase activity"/>
    <property type="evidence" value="ECO:0007669"/>
    <property type="project" value="UniProtKB-UniRule"/>
</dbReference>
<evidence type="ECO:0000256" key="7">
    <source>
        <dbReference type="ARBA" id="ARBA00023170"/>
    </source>
</evidence>
<dbReference type="FunFam" id="3.40.50.300:FF:000053">
    <property type="entry name" value="Signal recognition particle receptor FtsY"/>
    <property type="match status" value="1"/>
</dbReference>
<dbReference type="EMBL" id="CP000804">
    <property type="protein sequence ID" value="ABU59526.1"/>
    <property type="molecule type" value="Genomic_DNA"/>
</dbReference>
<evidence type="ECO:0000256" key="1">
    <source>
        <dbReference type="ARBA" id="ARBA00022475"/>
    </source>
</evidence>
<comment type="catalytic activity">
    <reaction evidence="8 9">
        <text>GTP + H2O = GDP + phosphate + H(+)</text>
        <dbReference type="Rhea" id="RHEA:19669"/>
        <dbReference type="ChEBI" id="CHEBI:15377"/>
        <dbReference type="ChEBI" id="CHEBI:15378"/>
        <dbReference type="ChEBI" id="CHEBI:37565"/>
        <dbReference type="ChEBI" id="CHEBI:43474"/>
        <dbReference type="ChEBI" id="CHEBI:58189"/>
        <dbReference type="EC" id="3.6.5.4"/>
    </reaction>
</comment>
<dbReference type="InterPro" id="IPR003593">
    <property type="entry name" value="AAA+_ATPase"/>
</dbReference>
<dbReference type="Gene3D" id="3.40.50.300">
    <property type="entry name" value="P-loop containing nucleotide triphosphate hydrolases"/>
    <property type="match status" value="1"/>
</dbReference>
<dbReference type="HAMAP" id="MF_00920">
    <property type="entry name" value="FtsY"/>
    <property type="match status" value="1"/>
</dbReference>
<dbReference type="EC" id="3.6.5.4" evidence="9"/>
<dbReference type="GO" id="GO:0005047">
    <property type="term" value="F:signal recognition particle binding"/>
    <property type="evidence" value="ECO:0007669"/>
    <property type="project" value="TreeGrafter"/>
</dbReference>
<evidence type="ECO:0000313" key="12">
    <source>
        <dbReference type="EMBL" id="ABU59526.1"/>
    </source>
</evidence>
<dbReference type="NCBIfam" id="TIGR00064">
    <property type="entry name" value="ftsY"/>
    <property type="match status" value="1"/>
</dbReference>
<feature type="domain" description="SRP54-type proteins GTP-binding" evidence="11">
    <location>
        <begin position="297"/>
        <end position="310"/>
    </location>
</feature>
<dbReference type="InterPro" id="IPR013822">
    <property type="entry name" value="Signal_recog_particl_SRP54_hlx"/>
</dbReference>
<dbReference type="InterPro" id="IPR004390">
    <property type="entry name" value="SR_rcpt_FtsY"/>
</dbReference>
<accession>A7NPN0</accession>
<comment type="function">
    <text evidence="9">Involved in targeting and insertion of nascent membrane proteins into the cytoplasmic membrane. Acts as a receptor for the complex formed by the signal recognition particle (SRP) and the ribosome-nascent chain (RNC).</text>
</comment>
<dbReference type="OrthoDB" id="9804720at2"/>
<evidence type="ECO:0000256" key="9">
    <source>
        <dbReference type="HAMAP-Rule" id="MF_00920"/>
    </source>
</evidence>
<dbReference type="PANTHER" id="PTHR43134:SF1">
    <property type="entry name" value="SIGNAL RECOGNITION PARTICLE RECEPTOR SUBUNIT ALPHA"/>
    <property type="match status" value="1"/>
</dbReference>
<evidence type="ECO:0000256" key="3">
    <source>
        <dbReference type="ARBA" id="ARBA00022741"/>
    </source>
</evidence>
<dbReference type="Pfam" id="PF02881">
    <property type="entry name" value="SRP54_N"/>
    <property type="match status" value="1"/>
</dbReference>
<sequence>MGFFKRMFGRGQDAPRSEEEARQEEQKIDRATAKARHGLFGQIASLFATDEPITDELWDDLEALLIQADVGVETTMYLVNRTKDRCNRYGVKRAREARDMLKAEMVRVLQEQERRQPVNANPSIVLVVGVNGAGKTTLIAKLAYRLKNQFGKRVLLAAGDTFRAAATEQLETWAERVGVPVISRGQGADPGAVVYDAIEAVSGGDFDVLIIDTAGRLHAKTNLMLELQKLRNIIRRKFPDAPHEVLLVIDATTGQNGVLQAKSFLKAVDVTDVAVTKLDGTAKGGIAFAIAQDIERPIRYVGTGEKMTDLALFDAETFVESLFAQD</sequence>
<dbReference type="Pfam" id="PF00448">
    <property type="entry name" value="SRP54"/>
    <property type="match status" value="1"/>
</dbReference>
<evidence type="ECO:0000256" key="6">
    <source>
        <dbReference type="ARBA" id="ARBA00023136"/>
    </source>
</evidence>